<feature type="compositionally biased region" description="Basic and acidic residues" evidence="2">
    <location>
        <begin position="259"/>
        <end position="283"/>
    </location>
</feature>
<feature type="region of interest" description="Disordered" evidence="2">
    <location>
        <begin position="82"/>
        <end position="437"/>
    </location>
</feature>
<feature type="coiled-coil region" evidence="1">
    <location>
        <begin position="511"/>
        <end position="629"/>
    </location>
</feature>
<organism evidence="3 4">
    <name type="scientific">Ridgeia piscesae</name>
    <name type="common">Tubeworm</name>
    <dbReference type="NCBI Taxonomy" id="27915"/>
    <lineage>
        <taxon>Eukaryota</taxon>
        <taxon>Metazoa</taxon>
        <taxon>Spiralia</taxon>
        <taxon>Lophotrochozoa</taxon>
        <taxon>Annelida</taxon>
        <taxon>Polychaeta</taxon>
        <taxon>Sedentaria</taxon>
        <taxon>Canalipalpata</taxon>
        <taxon>Sabellida</taxon>
        <taxon>Siboglinidae</taxon>
        <taxon>Ridgeia</taxon>
    </lineage>
</organism>
<evidence type="ECO:0000313" key="4">
    <source>
        <dbReference type="Proteomes" id="UP001209878"/>
    </source>
</evidence>
<dbReference type="Pfam" id="PF08647">
    <property type="entry name" value="BRE1"/>
    <property type="match status" value="1"/>
</dbReference>
<feature type="compositionally biased region" description="Basic and acidic residues" evidence="2">
    <location>
        <begin position="214"/>
        <end position="235"/>
    </location>
</feature>
<dbReference type="InterPro" id="IPR037386">
    <property type="entry name" value="CCDC40"/>
</dbReference>
<feature type="compositionally biased region" description="Low complexity" evidence="2">
    <location>
        <begin position="141"/>
        <end position="159"/>
    </location>
</feature>
<feature type="compositionally biased region" description="Low complexity" evidence="2">
    <location>
        <begin position="284"/>
        <end position="295"/>
    </location>
</feature>
<feature type="coiled-coil region" evidence="1">
    <location>
        <begin position="784"/>
        <end position="846"/>
    </location>
</feature>
<feature type="coiled-coil region" evidence="1">
    <location>
        <begin position="672"/>
        <end position="713"/>
    </location>
</feature>
<keyword evidence="1" id="KW-0175">Coiled coil</keyword>
<feature type="compositionally biased region" description="Pro residues" evidence="2">
    <location>
        <begin position="9"/>
        <end position="18"/>
    </location>
</feature>
<dbReference type="AlphaFoldDB" id="A0AAD9NNC1"/>
<feature type="coiled-coil region" evidence="1">
    <location>
        <begin position="1119"/>
        <end position="1203"/>
    </location>
</feature>
<reference evidence="3" key="1">
    <citation type="journal article" date="2023" name="Mol. Biol. Evol.">
        <title>Third-Generation Sequencing Reveals the Adaptive Role of the Epigenome in Three Deep-Sea Polychaetes.</title>
        <authorList>
            <person name="Perez M."/>
            <person name="Aroh O."/>
            <person name="Sun Y."/>
            <person name="Lan Y."/>
            <person name="Juniper S.K."/>
            <person name="Young C.R."/>
            <person name="Angers B."/>
            <person name="Qian P.Y."/>
        </authorList>
    </citation>
    <scope>NUCLEOTIDE SEQUENCE</scope>
    <source>
        <strain evidence="3">R07B-5</strain>
    </source>
</reference>
<feature type="coiled-coil region" evidence="1">
    <location>
        <begin position="1003"/>
        <end position="1044"/>
    </location>
</feature>
<dbReference type="PANTHER" id="PTHR16275">
    <property type="entry name" value="COILED-COIL DOMAIN-CONTAINING PROTEIN 40"/>
    <property type="match status" value="1"/>
</dbReference>
<feature type="compositionally biased region" description="Low complexity" evidence="2">
    <location>
        <begin position="166"/>
        <end position="178"/>
    </location>
</feature>
<evidence type="ECO:0000313" key="3">
    <source>
        <dbReference type="EMBL" id="KAK2173439.1"/>
    </source>
</evidence>
<gene>
    <name evidence="3" type="ORF">NP493_875g00051</name>
</gene>
<feature type="region of interest" description="Disordered" evidence="2">
    <location>
        <begin position="1"/>
        <end position="29"/>
    </location>
</feature>
<dbReference type="PANTHER" id="PTHR16275:SF8">
    <property type="entry name" value="COILED-COIL DOMAIN-CONTAINING PROTEIN 40"/>
    <property type="match status" value="1"/>
</dbReference>
<dbReference type="GO" id="GO:0005737">
    <property type="term" value="C:cytoplasm"/>
    <property type="evidence" value="ECO:0007669"/>
    <property type="project" value="TreeGrafter"/>
</dbReference>
<dbReference type="Proteomes" id="UP001209878">
    <property type="component" value="Unassembled WGS sequence"/>
</dbReference>
<feature type="compositionally biased region" description="Basic and acidic residues" evidence="2">
    <location>
        <begin position="100"/>
        <end position="118"/>
    </location>
</feature>
<feature type="coiled-coil region" evidence="1">
    <location>
        <begin position="915"/>
        <end position="970"/>
    </location>
</feature>
<comment type="caution">
    <text evidence="3">The sequence shown here is derived from an EMBL/GenBank/DDBJ whole genome shotgun (WGS) entry which is preliminary data.</text>
</comment>
<proteinExistence type="predicted"/>
<feature type="compositionally biased region" description="Polar residues" evidence="2">
    <location>
        <begin position="336"/>
        <end position="346"/>
    </location>
</feature>
<evidence type="ECO:0008006" key="5">
    <source>
        <dbReference type="Google" id="ProtNLM"/>
    </source>
</evidence>
<evidence type="ECO:0000256" key="1">
    <source>
        <dbReference type="SAM" id="Coils"/>
    </source>
</evidence>
<name>A0AAD9NNC1_RIDPI</name>
<sequence length="1279" mass="144277">MSEGENSPPNEPTPPRTPAEPADPDEVTPTLTNVVTQLTVRALKEYAETEPADLRVAPKAPRKSVVRGLADAQAFDQLARRQLSSAERAKRPQRGQDVVSAKDDEREGVSVASRHDTEVSEFTVGSKPQSPVGERGPGTPPTGTSLTGTPPPETGSLPGAEEEARGSLPSRGSRPGSGQKTPPESYHETPSGGRASRASRASRSRSRSISRSPTRSDRASPKPSSEKKPGSRETARITSPSHLDSRPDTPASVTSRAKSIREKRAESRVESRGSARVREDRSRPATPTRTPSPRRSLTHRVRSGSAMDGAEGARSKTPSPQEREVKDEGEALAPRSPTSGRTSKASLSGGMASGRATPRRTSATPSRLSGLRSPGQGSDQAFGGASSFTDGRQGTDGKAPPPPKPKKKTQIDESSSSESEEESVESVDSSSDEGGEMVVLDPDHQFQLKSKQREREDVGVDLYGIQQELARNQMSVEQLHDEFAKRQKERIQGEQELREIREAYTEKHKLIKMERKKAADLLAEVENLALRLYYMESAKNDVRSDIAVMKRAAEKAEMEVAKSEMEKQKQDIYVNRLVERVDKLQETIAMYDAQITAQREETKAAEDTLAEARLEIEAITLEKKQLFHQWNCSLIGMRRRDEARAAMQEALDQEHQRIISMETEIEGYKRSTQKEQEQNEKLTMILNKAENDIATIRKQMVQCQTKLDGLKNEYATYTRMMHETEHSLNKANADKAMWATEQTAVRKQLEQQYAEKVKLEDDILQKMHDQLTIDKAAKYTFKLIKQLRQKTKATATNIARIENDISNNTLEGSNLRARIERLTETIQEYEEEIKLKNEIVTRCINETVKRNATIERKQGVIDQLNKKIDLMLSQSGGVELGPLEVTINSLQKSIMAEHEETTELQNMWLRNQHELVQLTKEQDSQQCDINNIKKQLTILQQRKLRTEGEIEMEKAEALEQERDIGTVEKEMMKLNMLLYKKRGLHHELEQSNSLMESDFIGSLKEAERESIELQEQLNALQEEKERLLNSLVEAERQIMLWEKKTQLARETRAAVDSDIGEGEIKAMKAEIHRMQVRHGQLLKTQERMIQDMEKAVSRRDTIVTRGEARAKLNQKVVTKGKFQRQLADLRKKIKNAISEANSCDDEIETLRSDQSEMSQQLEEKQLEVQQQQGMADMLDGDIEQRMEEKQKNLLNLVQRQQKAKFYQQIKDGKYVRVCRTDSARQTERTRQEERMQSILAIVDRLSTDLPNLQPALQRVSYMYGSGASGSSQDSLVSAH</sequence>
<protein>
    <recommendedName>
        <fullName evidence="5">Coiled-coil domain-containing protein 40</fullName>
    </recommendedName>
</protein>
<evidence type="ECO:0000256" key="2">
    <source>
        <dbReference type="SAM" id="MobiDB-lite"/>
    </source>
</evidence>
<accession>A0AAD9NNC1</accession>
<feature type="compositionally biased region" description="Acidic residues" evidence="2">
    <location>
        <begin position="418"/>
        <end position="435"/>
    </location>
</feature>
<dbReference type="GO" id="GO:0035082">
    <property type="term" value="P:axoneme assembly"/>
    <property type="evidence" value="ECO:0007669"/>
    <property type="project" value="InterPro"/>
</dbReference>
<keyword evidence="4" id="KW-1185">Reference proteome</keyword>
<dbReference type="EMBL" id="JAODUO010000875">
    <property type="protein sequence ID" value="KAK2173439.1"/>
    <property type="molecule type" value="Genomic_DNA"/>
</dbReference>